<dbReference type="Proteomes" id="UP000184114">
    <property type="component" value="Unassembled WGS sequence"/>
</dbReference>
<gene>
    <name evidence="7" type="ORF">SAMN02745784_00648</name>
</gene>
<dbReference type="PANTHER" id="PTHR43133:SF60">
    <property type="entry name" value="RNA POLYMERASE SIGMA FACTOR SIGV"/>
    <property type="match status" value="1"/>
</dbReference>
<feature type="domain" description="RNA polymerase sigma-70 region 2" evidence="5">
    <location>
        <begin position="16"/>
        <end position="80"/>
    </location>
</feature>
<reference evidence="8" key="1">
    <citation type="submission" date="2016-11" db="EMBL/GenBank/DDBJ databases">
        <authorList>
            <person name="Varghese N."/>
            <person name="Submissions S."/>
        </authorList>
    </citation>
    <scope>NUCLEOTIDE SEQUENCE [LARGE SCALE GENOMIC DNA]</scope>
    <source>
        <strain evidence="8">DSM 18095</strain>
    </source>
</reference>
<dbReference type="GO" id="GO:0003677">
    <property type="term" value="F:DNA binding"/>
    <property type="evidence" value="ECO:0007669"/>
    <property type="project" value="InterPro"/>
</dbReference>
<evidence type="ECO:0000256" key="4">
    <source>
        <dbReference type="ARBA" id="ARBA00023163"/>
    </source>
</evidence>
<dbReference type="GO" id="GO:0016987">
    <property type="term" value="F:sigma factor activity"/>
    <property type="evidence" value="ECO:0007669"/>
    <property type="project" value="UniProtKB-KW"/>
</dbReference>
<dbReference type="Gene3D" id="1.10.10.10">
    <property type="entry name" value="Winged helix-like DNA-binding domain superfamily/Winged helix DNA-binding domain"/>
    <property type="match status" value="1"/>
</dbReference>
<dbReference type="EMBL" id="FQTY01000002">
    <property type="protein sequence ID" value="SHE43133.1"/>
    <property type="molecule type" value="Genomic_DNA"/>
</dbReference>
<proteinExistence type="inferred from homology"/>
<dbReference type="CDD" id="cd06171">
    <property type="entry name" value="Sigma70_r4"/>
    <property type="match status" value="1"/>
</dbReference>
<evidence type="ECO:0000313" key="8">
    <source>
        <dbReference type="Proteomes" id="UP000184114"/>
    </source>
</evidence>
<dbReference type="AlphaFoldDB" id="A0A1M4TF97"/>
<comment type="similarity">
    <text evidence="1">Belongs to the sigma-70 factor family. ECF subfamily.</text>
</comment>
<dbReference type="GeneID" id="90996499"/>
<dbReference type="InterPro" id="IPR013249">
    <property type="entry name" value="RNA_pol_sigma70_r4_t2"/>
</dbReference>
<dbReference type="STRING" id="1123404.SAMN02745784_00648"/>
<dbReference type="InterPro" id="IPR039425">
    <property type="entry name" value="RNA_pol_sigma-70-like"/>
</dbReference>
<dbReference type="Pfam" id="PF04542">
    <property type="entry name" value="Sigma70_r2"/>
    <property type="match status" value="1"/>
</dbReference>
<evidence type="ECO:0000259" key="6">
    <source>
        <dbReference type="Pfam" id="PF08281"/>
    </source>
</evidence>
<sequence length="169" mass="20072">MANNKLEKQLENYIIENKELFYRLAYSYVKNIDDALDVVQESIYKAFSSIDSLKNFDYIKTWFYRIIVNVSLDLLRKRKREVVTDEEFLLNNDIGAVDNYPNIDLEKALEALPDNYRSIIVLRFFEDLKLEEIAEILDENINTVKTRLYNGLKKLRISMDDKNKEVNNE</sequence>
<name>A0A1M4TF97_9FIRM</name>
<dbReference type="Gene3D" id="1.10.1740.10">
    <property type="match status" value="1"/>
</dbReference>
<keyword evidence="8" id="KW-1185">Reference proteome</keyword>
<protein>
    <submittedName>
        <fullName evidence="7">RNA polymerase, sigma subunit, SigV</fullName>
    </submittedName>
</protein>
<organism evidence="7 8">
    <name type="scientific">Tissierella praeacuta DSM 18095</name>
    <dbReference type="NCBI Taxonomy" id="1123404"/>
    <lineage>
        <taxon>Bacteria</taxon>
        <taxon>Bacillati</taxon>
        <taxon>Bacillota</taxon>
        <taxon>Tissierellia</taxon>
        <taxon>Tissierellales</taxon>
        <taxon>Tissierellaceae</taxon>
        <taxon>Tissierella</taxon>
    </lineage>
</organism>
<evidence type="ECO:0000256" key="2">
    <source>
        <dbReference type="ARBA" id="ARBA00023015"/>
    </source>
</evidence>
<dbReference type="RefSeq" id="WP_072973090.1">
    <property type="nucleotide sequence ID" value="NZ_FQTY01000002.1"/>
</dbReference>
<dbReference type="InterPro" id="IPR007627">
    <property type="entry name" value="RNA_pol_sigma70_r2"/>
</dbReference>
<dbReference type="PANTHER" id="PTHR43133">
    <property type="entry name" value="RNA POLYMERASE ECF-TYPE SIGMA FACTO"/>
    <property type="match status" value="1"/>
</dbReference>
<dbReference type="SUPFAM" id="SSF88659">
    <property type="entry name" value="Sigma3 and sigma4 domains of RNA polymerase sigma factors"/>
    <property type="match status" value="1"/>
</dbReference>
<keyword evidence="3" id="KW-0731">Sigma factor</keyword>
<feature type="domain" description="RNA polymerase sigma factor 70 region 4 type 2" evidence="6">
    <location>
        <begin position="105"/>
        <end position="155"/>
    </location>
</feature>
<dbReference type="InterPro" id="IPR036388">
    <property type="entry name" value="WH-like_DNA-bd_sf"/>
</dbReference>
<evidence type="ECO:0000256" key="1">
    <source>
        <dbReference type="ARBA" id="ARBA00010641"/>
    </source>
</evidence>
<evidence type="ECO:0000256" key="3">
    <source>
        <dbReference type="ARBA" id="ARBA00023082"/>
    </source>
</evidence>
<dbReference type="InterPro" id="IPR014284">
    <property type="entry name" value="RNA_pol_sigma-70_dom"/>
</dbReference>
<dbReference type="NCBIfam" id="TIGR02937">
    <property type="entry name" value="sigma70-ECF"/>
    <property type="match status" value="1"/>
</dbReference>
<evidence type="ECO:0000313" key="7">
    <source>
        <dbReference type="EMBL" id="SHE43133.1"/>
    </source>
</evidence>
<keyword evidence="2" id="KW-0805">Transcription regulation</keyword>
<dbReference type="Pfam" id="PF08281">
    <property type="entry name" value="Sigma70_r4_2"/>
    <property type="match status" value="1"/>
</dbReference>
<dbReference type="InterPro" id="IPR013324">
    <property type="entry name" value="RNA_pol_sigma_r3/r4-like"/>
</dbReference>
<dbReference type="SUPFAM" id="SSF88946">
    <property type="entry name" value="Sigma2 domain of RNA polymerase sigma factors"/>
    <property type="match status" value="1"/>
</dbReference>
<dbReference type="InterPro" id="IPR013325">
    <property type="entry name" value="RNA_pol_sigma_r2"/>
</dbReference>
<accession>A0A1M4TF97</accession>
<keyword evidence="4" id="KW-0804">Transcription</keyword>
<evidence type="ECO:0000259" key="5">
    <source>
        <dbReference type="Pfam" id="PF04542"/>
    </source>
</evidence>
<dbReference type="GO" id="GO:0006352">
    <property type="term" value="P:DNA-templated transcription initiation"/>
    <property type="evidence" value="ECO:0007669"/>
    <property type="project" value="InterPro"/>
</dbReference>